<dbReference type="InterPro" id="IPR020449">
    <property type="entry name" value="Tscrpt_reg_AraC-type_HTH"/>
</dbReference>
<keyword evidence="6" id="KW-1185">Reference proteome</keyword>
<name>A0A0R3LHP3_9BRAD</name>
<dbReference type="Gene3D" id="1.10.10.60">
    <property type="entry name" value="Homeodomain-like"/>
    <property type="match status" value="2"/>
</dbReference>
<dbReference type="Pfam" id="PF12833">
    <property type="entry name" value="HTH_18"/>
    <property type="match status" value="1"/>
</dbReference>
<dbReference type="AlphaFoldDB" id="A0A0R3LHP3"/>
<proteinExistence type="predicted"/>
<dbReference type="InterPro" id="IPR018062">
    <property type="entry name" value="HTH_AraC-typ_CS"/>
</dbReference>
<dbReference type="PANTHER" id="PTHR46796:SF14">
    <property type="entry name" value="TRANSCRIPTIONAL REGULATORY PROTEIN"/>
    <property type="match status" value="1"/>
</dbReference>
<comment type="caution">
    <text evidence="5">The sequence shown here is derived from an EMBL/GenBank/DDBJ whole genome shotgun (WGS) entry which is preliminary data.</text>
</comment>
<evidence type="ECO:0000313" key="5">
    <source>
        <dbReference type="EMBL" id="KRR04598.1"/>
    </source>
</evidence>
<evidence type="ECO:0000256" key="3">
    <source>
        <dbReference type="ARBA" id="ARBA00023163"/>
    </source>
</evidence>
<organism evidence="5 6">
    <name type="scientific">Bradyrhizobium valentinum</name>
    <dbReference type="NCBI Taxonomy" id="1518501"/>
    <lineage>
        <taxon>Bacteria</taxon>
        <taxon>Pseudomonadati</taxon>
        <taxon>Pseudomonadota</taxon>
        <taxon>Alphaproteobacteria</taxon>
        <taxon>Hyphomicrobiales</taxon>
        <taxon>Nitrobacteraceae</taxon>
        <taxon>Bradyrhizobium</taxon>
    </lineage>
</organism>
<protein>
    <submittedName>
        <fullName evidence="5">AraC family transcriptional regulator</fullName>
    </submittedName>
</protein>
<dbReference type="InterPro" id="IPR009057">
    <property type="entry name" value="Homeodomain-like_sf"/>
</dbReference>
<dbReference type="RefSeq" id="WP_057852176.1">
    <property type="nucleotide sequence ID" value="NZ_LLXX01000124.1"/>
</dbReference>
<dbReference type="InterPro" id="IPR018060">
    <property type="entry name" value="HTH_AraC"/>
</dbReference>
<evidence type="ECO:0000259" key="4">
    <source>
        <dbReference type="PROSITE" id="PS01124"/>
    </source>
</evidence>
<keyword evidence="1" id="KW-0805">Transcription regulation</keyword>
<dbReference type="GO" id="GO:0043565">
    <property type="term" value="F:sequence-specific DNA binding"/>
    <property type="evidence" value="ECO:0007669"/>
    <property type="project" value="InterPro"/>
</dbReference>
<dbReference type="Proteomes" id="UP000051913">
    <property type="component" value="Unassembled WGS sequence"/>
</dbReference>
<gene>
    <name evidence="5" type="ORF">CP49_11255</name>
</gene>
<dbReference type="SMART" id="SM00342">
    <property type="entry name" value="HTH_ARAC"/>
    <property type="match status" value="1"/>
</dbReference>
<dbReference type="InterPro" id="IPR050204">
    <property type="entry name" value="AraC_XylS_family_regulators"/>
</dbReference>
<dbReference type="PANTHER" id="PTHR46796">
    <property type="entry name" value="HTH-TYPE TRANSCRIPTIONAL ACTIVATOR RHAS-RELATED"/>
    <property type="match status" value="1"/>
</dbReference>
<dbReference type="GO" id="GO:0003700">
    <property type="term" value="F:DNA-binding transcription factor activity"/>
    <property type="evidence" value="ECO:0007669"/>
    <property type="project" value="InterPro"/>
</dbReference>
<evidence type="ECO:0000256" key="1">
    <source>
        <dbReference type="ARBA" id="ARBA00023015"/>
    </source>
</evidence>
<keyword evidence="3" id="KW-0804">Transcription</keyword>
<dbReference type="PROSITE" id="PS00041">
    <property type="entry name" value="HTH_ARAC_FAMILY_1"/>
    <property type="match status" value="1"/>
</dbReference>
<feature type="domain" description="HTH araC/xylS-type" evidence="4">
    <location>
        <begin position="203"/>
        <end position="301"/>
    </location>
</feature>
<evidence type="ECO:0000256" key="2">
    <source>
        <dbReference type="ARBA" id="ARBA00023125"/>
    </source>
</evidence>
<dbReference type="SUPFAM" id="SSF46689">
    <property type="entry name" value="Homeodomain-like"/>
    <property type="match status" value="2"/>
</dbReference>
<accession>A0A0R3LHP3</accession>
<evidence type="ECO:0000313" key="6">
    <source>
        <dbReference type="Proteomes" id="UP000051913"/>
    </source>
</evidence>
<sequence>MTQAGAFGQRLGKFLHLKDAPPSLITRSLRGVELAVTETRDDNPVPGLSGSFTAEDAFVVSLKLREFPDCELWENGKCVMKADVPAGATYLYDLKRDPRYVIDKPFHSLFFYLPRSALDGLTEQSRKPRVGELACELGVGHDDAIVRHIGSSLQAGLRRPDETNQLFIDHMMLALTAHVAQAYGGFRPGTEPTRGGLAPWQARRACEKLESDLGGKLSLQQIAAEFGLSVSHFSRAFRVSTGLPPHQWLLQQRVKAAKQLMTVRDLPLSEIAMSAGFANQSHFTRVFSAMVGVSPGVWRREAQGISEGET</sequence>
<dbReference type="PRINTS" id="PR00032">
    <property type="entry name" value="HTHARAC"/>
</dbReference>
<keyword evidence="2" id="KW-0238">DNA-binding</keyword>
<dbReference type="PROSITE" id="PS01124">
    <property type="entry name" value="HTH_ARAC_FAMILY_2"/>
    <property type="match status" value="1"/>
</dbReference>
<reference evidence="5 6" key="1">
    <citation type="submission" date="2014-03" db="EMBL/GenBank/DDBJ databases">
        <title>Bradyrhizobium valentinum sp. nov., isolated from effective nodules of Lupinus mariae-josephae, a lupine endemic of basic-lime soils in Eastern Spain.</title>
        <authorList>
            <person name="Duran D."/>
            <person name="Rey L."/>
            <person name="Navarro A."/>
            <person name="Busquets A."/>
            <person name="Imperial J."/>
            <person name="Ruiz-Argueso T."/>
        </authorList>
    </citation>
    <scope>NUCLEOTIDE SEQUENCE [LARGE SCALE GENOMIC DNA]</scope>
    <source>
        <strain evidence="5 6">LmjM3</strain>
    </source>
</reference>
<dbReference type="EMBL" id="LLXX01000124">
    <property type="protein sequence ID" value="KRR04598.1"/>
    <property type="molecule type" value="Genomic_DNA"/>
</dbReference>